<evidence type="ECO:0000256" key="1">
    <source>
        <dbReference type="ARBA" id="ARBA00023002"/>
    </source>
</evidence>
<evidence type="ECO:0000313" key="4">
    <source>
        <dbReference type="Proteomes" id="UP000676325"/>
    </source>
</evidence>
<dbReference type="InterPro" id="IPR016167">
    <property type="entry name" value="FAD-bd_PCMH_sub1"/>
</dbReference>
<protein>
    <submittedName>
        <fullName evidence="3">FAD-binding protein</fullName>
    </submittedName>
</protein>
<dbReference type="Gene3D" id="3.30.43.10">
    <property type="entry name" value="Uridine Diphospho-n-acetylenolpyruvylglucosamine Reductase, domain 2"/>
    <property type="match status" value="1"/>
</dbReference>
<dbReference type="Gene3D" id="3.30.70.2520">
    <property type="match status" value="1"/>
</dbReference>
<sequence length="418" mass="45061">MSEAVRNWARNVEFRAARVHRPASVEELRGVVAGGTGVRVLGTGHSFNRIADTEGDLVVLSGLPAEVEVDAEARTATVAAGMRLAEISSRLHAAGYGLANLPSLPHISLAGACATATHGSGDGNQNLAAFVRSMRLVDADGDVVELARGADEDFAGYPVGLGALGVVTHLTVDVQPTFDVAQYVYVDASLDELIEKREDAYAIGYSVSTFTNWADGRCNVWLKLRADAGRALIPPQRDWLGGTLATAPSHPVPGEPAETCTPQLGVPGPWFERLPHFRPEFTPSKGDELQSEFFVPRARAGEAFEAVRRIGGRIAPVVLTSEIRSIAADDLWLSPAYERDCFALHFTWIPDRAAVTPVLAALGDALLPLGARPHWGKLFVGGPAAALATYPRAEDFRRLLERRDPAGRFRNEFINRLF</sequence>
<dbReference type="PROSITE" id="PS51387">
    <property type="entry name" value="FAD_PCMH"/>
    <property type="match status" value="1"/>
</dbReference>
<name>A0A941EDN7_9ACTN</name>
<gene>
    <name evidence="3" type="ORF">KDK95_31190</name>
</gene>
<feature type="domain" description="FAD-binding PCMH-type" evidence="2">
    <location>
        <begin position="12"/>
        <end position="177"/>
    </location>
</feature>
<dbReference type="InterPro" id="IPR016171">
    <property type="entry name" value="Vanillyl_alc_oxidase_C-sub2"/>
</dbReference>
<dbReference type="InterPro" id="IPR010031">
    <property type="entry name" value="FAD_lactone_oxidase-like"/>
</dbReference>
<accession>A0A941EDN7</accession>
<dbReference type="Pfam" id="PF04030">
    <property type="entry name" value="ALO"/>
    <property type="match status" value="1"/>
</dbReference>
<dbReference type="Gene3D" id="3.30.70.2530">
    <property type="match status" value="1"/>
</dbReference>
<dbReference type="InterPro" id="IPR007173">
    <property type="entry name" value="ALO_C"/>
</dbReference>
<dbReference type="SUPFAM" id="SSF56176">
    <property type="entry name" value="FAD-binding/transporter-associated domain-like"/>
    <property type="match status" value="1"/>
</dbReference>
<evidence type="ECO:0000259" key="2">
    <source>
        <dbReference type="PROSITE" id="PS51387"/>
    </source>
</evidence>
<dbReference type="GO" id="GO:0003885">
    <property type="term" value="F:D-arabinono-1,4-lactone oxidase activity"/>
    <property type="evidence" value="ECO:0007669"/>
    <property type="project" value="InterPro"/>
</dbReference>
<dbReference type="Gene3D" id="1.10.45.10">
    <property type="entry name" value="Vanillyl-alcohol Oxidase, Chain A, domain 4"/>
    <property type="match status" value="1"/>
</dbReference>
<dbReference type="Gene3D" id="3.30.465.10">
    <property type="match status" value="1"/>
</dbReference>
<dbReference type="GO" id="GO:0016020">
    <property type="term" value="C:membrane"/>
    <property type="evidence" value="ECO:0007669"/>
    <property type="project" value="InterPro"/>
</dbReference>
<dbReference type="InterPro" id="IPR036318">
    <property type="entry name" value="FAD-bd_PCMH-like_sf"/>
</dbReference>
<reference evidence="3" key="1">
    <citation type="submission" date="2021-04" db="EMBL/GenBank/DDBJ databases">
        <title>Genome based classification of Actinospica acidithermotolerans sp. nov., an actinobacterium isolated from an Indonesian hot spring.</title>
        <authorList>
            <person name="Kusuma A.B."/>
            <person name="Putra K.E."/>
            <person name="Nafisah S."/>
            <person name="Loh J."/>
            <person name="Nouioui I."/>
            <person name="Goodfellow M."/>
        </authorList>
    </citation>
    <scope>NUCLEOTIDE SEQUENCE</scope>
    <source>
        <strain evidence="3">MGRD01-02</strain>
    </source>
</reference>
<dbReference type="InterPro" id="IPR016169">
    <property type="entry name" value="FAD-bd_PCMH_sub2"/>
</dbReference>
<dbReference type="PANTHER" id="PTHR43762">
    <property type="entry name" value="L-GULONOLACTONE OXIDASE"/>
    <property type="match status" value="1"/>
</dbReference>
<organism evidence="3 4">
    <name type="scientific">Actinospica acidithermotolerans</name>
    <dbReference type="NCBI Taxonomy" id="2828514"/>
    <lineage>
        <taxon>Bacteria</taxon>
        <taxon>Bacillati</taxon>
        <taxon>Actinomycetota</taxon>
        <taxon>Actinomycetes</taxon>
        <taxon>Catenulisporales</taxon>
        <taxon>Actinospicaceae</taxon>
        <taxon>Actinospica</taxon>
    </lineage>
</organism>
<dbReference type="InterPro" id="IPR016166">
    <property type="entry name" value="FAD-bd_PCMH"/>
</dbReference>
<dbReference type="AlphaFoldDB" id="A0A941EDN7"/>
<dbReference type="Proteomes" id="UP000676325">
    <property type="component" value="Unassembled WGS sequence"/>
</dbReference>
<evidence type="ECO:0000313" key="3">
    <source>
        <dbReference type="EMBL" id="MBR7830810.1"/>
    </source>
</evidence>
<comment type="caution">
    <text evidence="3">The sequence shown here is derived from an EMBL/GenBank/DDBJ whole genome shotgun (WGS) entry which is preliminary data.</text>
</comment>
<dbReference type="EMBL" id="JAGSOH010000158">
    <property type="protein sequence ID" value="MBR7830810.1"/>
    <property type="molecule type" value="Genomic_DNA"/>
</dbReference>
<dbReference type="PANTHER" id="PTHR43762:SF1">
    <property type="entry name" value="D-ARABINONO-1,4-LACTONE OXIDASE"/>
    <property type="match status" value="1"/>
</dbReference>
<dbReference type="PIRSF" id="PIRSF000136">
    <property type="entry name" value="LGO_GLO"/>
    <property type="match status" value="1"/>
</dbReference>
<dbReference type="RefSeq" id="WP_212521930.1">
    <property type="nucleotide sequence ID" value="NZ_JAGSOH010000158.1"/>
</dbReference>
<proteinExistence type="predicted"/>
<keyword evidence="4" id="KW-1185">Reference proteome</keyword>
<dbReference type="InterPro" id="IPR006094">
    <property type="entry name" value="Oxid_FAD_bind_N"/>
</dbReference>
<dbReference type="Pfam" id="PF01565">
    <property type="entry name" value="FAD_binding_4"/>
    <property type="match status" value="1"/>
</dbReference>
<dbReference type="GO" id="GO:0080049">
    <property type="term" value="F:L-gulono-1,4-lactone dehydrogenase activity"/>
    <property type="evidence" value="ECO:0007669"/>
    <property type="project" value="TreeGrafter"/>
</dbReference>
<dbReference type="GO" id="GO:0071949">
    <property type="term" value="F:FAD binding"/>
    <property type="evidence" value="ECO:0007669"/>
    <property type="project" value="InterPro"/>
</dbReference>
<keyword evidence="1" id="KW-0560">Oxidoreductase</keyword>